<gene>
    <name evidence="2" type="ORF">PMAYCL1PPCAC_26170</name>
</gene>
<proteinExistence type="predicted"/>
<dbReference type="AlphaFoldDB" id="A0AAN5D5A3"/>
<dbReference type="Gene3D" id="2.60.110.10">
    <property type="entry name" value="Thaumatin"/>
    <property type="match status" value="1"/>
</dbReference>
<sequence length="148" mass="16419">AVVRTNMFLYILILASFAPAGSVDLYFKNNCNSPITVRSIQINTFGLGLRVKLQLFSTGVLTEFQASYQLTPQKFRNGMYGKTLIEFHFNTGLGHEYAISVMNGFDVGMQIKPTANTDCCRTLFNPNGDSMKGRFLLGGHFNATFCPP</sequence>
<name>A0AAN5D5A3_9BILA</name>
<comment type="caution">
    <text evidence="2">The sequence shown here is derived from an EMBL/GenBank/DDBJ whole genome shotgun (WGS) entry which is preliminary data.</text>
</comment>
<dbReference type="EMBL" id="BTRK01000005">
    <property type="protein sequence ID" value="GMR55975.1"/>
    <property type="molecule type" value="Genomic_DNA"/>
</dbReference>
<keyword evidence="1" id="KW-0732">Signal</keyword>
<evidence type="ECO:0000256" key="1">
    <source>
        <dbReference type="SAM" id="SignalP"/>
    </source>
</evidence>
<accession>A0AAN5D5A3</accession>
<feature type="non-terminal residue" evidence="2">
    <location>
        <position position="1"/>
    </location>
</feature>
<organism evidence="2 3">
    <name type="scientific">Pristionchus mayeri</name>
    <dbReference type="NCBI Taxonomy" id="1317129"/>
    <lineage>
        <taxon>Eukaryota</taxon>
        <taxon>Metazoa</taxon>
        <taxon>Ecdysozoa</taxon>
        <taxon>Nematoda</taxon>
        <taxon>Chromadorea</taxon>
        <taxon>Rhabditida</taxon>
        <taxon>Rhabditina</taxon>
        <taxon>Diplogasteromorpha</taxon>
        <taxon>Diplogasteroidea</taxon>
        <taxon>Neodiplogasteridae</taxon>
        <taxon>Pristionchus</taxon>
    </lineage>
</organism>
<dbReference type="Proteomes" id="UP001328107">
    <property type="component" value="Unassembled WGS sequence"/>
</dbReference>
<feature type="chain" id="PRO_5042930171" evidence="1">
    <location>
        <begin position="23"/>
        <end position="148"/>
    </location>
</feature>
<dbReference type="InterPro" id="IPR037176">
    <property type="entry name" value="Osmotin/thaumatin-like_sf"/>
</dbReference>
<evidence type="ECO:0000313" key="3">
    <source>
        <dbReference type="Proteomes" id="UP001328107"/>
    </source>
</evidence>
<evidence type="ECO:0000313" key="2">
    <source>
        <dbReference type="EMBL" id="GMR55975.1"/>
    </source>
</evidence>
<dbReference type="SUPFAM" id="SSF49870">
    <property type="entry name" value="Osmotin, thaumatin-like protein"/>
    <property type="match status" value="1"/>
</dbReference>
<feature type="signal peptide" evidence="1">
    <location>
        <begin position="1"/>
        <end position="22"/>
    </location>
</feature>
<reference evidence="3" key="1">
    <citation type="submission" date="2022-10" db="EMBL/GenBank/DDBJ databases">
        <title>Genome assembly of Pristionchus species.</title>
        <authorList>
            <person name="Yoshida K."/>
            <person name="Sommer R.J."/>
        </authorList>
    </citation>
    <scope>NUCLEOTIDE SEQUENCE [LARGE SCALE GENOMIC DNA]</scope>
    <source>
        <strain evidence="3">RS5460</strain>
    </source>
</reference>
<protein>
    <submittedName>
        <fullName evidence="2">Uncharacterized protein</fullName>
    </submittedName>
</protein>
<keyword evidence="3" id="KW-1185">Reference proteome</keyword>